<evidence type="ECO:0000313" key="1">
    <source>
        <dbReference type="EMBL" id="MBB6171554.1"/>
    </source>
</evidence>
<dbReference type="CDD" id="cd02440">
    <property type="entry name" value="AdoMet_MTases"/>
    <property type="match status" value="1"/>
</dbReference>
<dbReference type="Gene3D" id="3.40.50.150">
    <property type="entry name" value="Vaccinia Virus protein VP39"/>
    <property type="match status" value="1"/>
</dbReference>
<evidence type="ECO:0000313" key="2">
    <source>
        <dbReference type="Proteomes" id="UP000546642"/>
    </source>
</evidence>
<accession>A0A7W9YGA0</accession>
<keyword evidence="2" id="KW-1185">Reference proteome</keyword>
<sequence length="281" mass="30621">MTPTDGTSTQGQNYLPDLGLSRPSTARVYNAILGGKDNFEVDRQAADVFLANIPQAREIAWENRDALIRGVEYMTRVVGIDQFLDIGCGLPISPNTHEAALSINPAARVAYVDNDPIVLAHGRAYLATGSSSTVITADLREPQTILRHPGITSFLDFDRPIGLILVGIIMHISDADRPGRLMGELMDAMCPGSHVFTTQWPDTGDPAQEALSRACLETLGTGWKRPLEQIRGLFDGLELLPPGLEYIARWYPENPGAPLAAVEDLQPHQRAMMAAMARKPV</sequence>
<dbReference type="SUPFAM" id="SSF53335">
    <property type="entry name" value="S-adenosyl-L-methionine-dependent methyltransferases"/>
    <property type="match status" value="1"/>
</dbReference>
<dbReference type="InterPro" id="IPR029063">
    <property type="entry name" value="SAM-dependent_MTases_sf"/>
</dbReference>
<evidence type="ECO:0008006" key="3">
    <source>
        <dbReference type="Google" id="ProtNLM"/>
    </source>
</evidence>
<dbReference type="AlphaFoldDB" id="A0A7W9YGA0"/>
<dbReference type="InterPro" id="IPR006764">
    <property type="entry name" value="SAM_dep_MeTrfase_SAV2177_type"/>
</dbReference>
<reference evidence="1 2" key="1">
    <citation type="submission" date="2020-08" db="EMBL/GenBank/DDBJ databases">
        <title>Sequencing the genomes of 1000 actinobacteria strains.</title>
        <authorList>
            <person name="Klenk H.-P."/>
        </authorList>
    </citation>
    <scope>NUCLEOTIDE SEQUENCE [LARGE SCALE GENOMIC DNA]</scope>
    <source>
        <strain evidence="1 2">DSM 46659</strain>
    </source>
</reference>
<organism evidence="1 2">
    <name type="scientific">Nocardiopsis mwathae</name>
    <dbReference type="NCBI Taxonomy" id="1472723"/>
    <lineage>
        <taxon>Bacteria</taxon>
        <taxon>Bacillati</taxon>
        <taxon>Actinomycetota</taxon>
        <taxon>Actinomycetes</taxon>
        <taxon>Streptosporangiales</taxon>
        <taxon>Nocardiopsidaceae</taxon>
        <taxon>Nocardiopsis</taxon>
    </lineage>
</organism>
<dbReference type="Proteomes" id="UP000546642">
    <property type="component" value="Unassembled WGS sequence"/>
</dbReference>
<dbReference type="PIRSF" id="PIRSF017393">
    <property type="entry name" value="MTase_SAV2177"/>
    <property type="match status" value="1"/>
</dbReference>
<dbReference type="Pfam" id="PF04672">
    <property type="entry name" value="Methyltransf_19"/>
    <property type="match status" value="1"/>
</dbReference>
<proteinExistence type="predicted"/>
<comment type="caution">
    <text evidence="1">The sequence shown here is derived from an EMBL/GenBank/DDBJ whole genome shotgun (WGS) entry which is preliminary data.</text>
</comment>
<gene>
    <name evidence="1" type="ORF">HNR23_001614</name>
</gene>
<dbReference type="EMBL" id="JACHDS010000001">
    <property type="protein sequence ID" value="MBB6171554.1"/>
    <property type="molecule type" value="Genomic_DNA"/>
</dbReference>
<protein>
    <recommendedName>
        <fullName evidence="3">SAM-dependent methyltransferase</fullName>
    </recommendedName>
</protein>
<name>A0A7W9YGA0_9ACTN</name>
<dbReference type="RefSeq" id="WP_184074808.1">
    <property type="nucleotide sequence ID" value="NZ_JACHDS010000001.1"/>
</dbReference>